<dbReference type="RefSeq" id="WP_012167203.1">
    <property type="nucleotide sequence ID" value="NC_009927.1"/>
</dbReference>
<name>A8ZLM9_ACAM1</name>
<accession>A8ZLM9</accession>
<dbReference type="AlphaFoldDB" id="A8ZLM9"/>
<dbReference type="EMBL" id="CP000839">
    <property type="protein sequence ID" value="ABW32056.1"/>
    <property type="molecule type" value="Genomic_DNA"/>
</dbReference>
<evidence type="ECO:0000313" key="2">
    <source>
        <dbReference type="Proteomes" id="UP000000268"/>
    </source>
</evidence>
<sequence length="74" mass="8509">MIVLEFKARTSKHQASAIDEAIRTAQFIRNKCLRFWMDNKGTGKYDLNKLCRVLANDFPFAKQLNSMARQASAE</sequence>
<geneLocation type="plasmid" evidence="1 2">
    <name>pREB2</name>
</geneLocation>
<organism evidence="1 2">
    <name type="scientific">Acaryochloris marina (strain MBIC 11017)</name>
    <dbReference type="NCBI Taxonomy" id="329726"/>
    <lineage>
        <taxon>Bacteria</taxon>
        <taxon>Bacillati</taxon>
        <taxon>Cyanobacteriota</taxon>
        <taxon>Cyanophyceae</taxon>
        <taxon>Acaryochloridales</taxon>
        <taxon>Acaryochloridaceae</taxon>
        <taxon>Acaryochloris</taxon>
    </lineage>
</organism>
<gene>
    <name evidence="1" type="ordered locus">AM1_B0338</name>
</gene>
<reference evidence="1 2" key="1">
    <citation type="journal article" date="2008" name="Proc. Natl. Acad. Sci. U.S.A.">
        <title>Niche adaptation and genome expansion in the chlorophyll d-producing cyanobacterium Acaryochloris marina.</title>
        <authorList>
            <person name="Swingley W.D."/>
            <person name="Chen M."/>
            <person name="Cheung P.C."/>
            <person name="Conrad A.L."/>
            <person name="Dejesa L.C."/>
            <person name="Hao J."/>
            <person name="Honchak B.M."/>
            <person name="Karbach L.E."/>
            <person name="Kurdoglu A."/>
            <person name="Lahiri S."/>
            <person name="Mastrian S.D."/>
            <person name="Miyashita H."/>
            <person name="Page L."/>
            <person name="Ramakrishna P."/>
            <person name="Satoh S."/>
            <person name="Sattley W.M."/>
            <person name="Shimada Y."/>
            <person name="Taylor H.L."/>
            <person name="Tomo T."/>
            <person name="Tsuchiya T."/>
            <person name="Wang Z.T."/>
            <person name="Raymond J."/>
            <person name="Mimuro M."/>
            <person name="Blankenship R.E."/>
            <person name="Touchman J.W."/>
        </authorList>
    </citation>
    <scope>NUCLEOTIDE SEQUENCE [LARGE SCALE GENOMIC DNA]</scope>
    <source>
        <strain evidence="2">MBIC 11017</strain>
        <plasmid evidence="2">Plasmid pREB2</plasmid>
    </source>
</reference>
<proteinExistence type="predicted"/>
<keyword evidence="2" id="KW-1185">Reference proteome</keyword>
<dbReference type="HOGENOM" id="CLU_147170_1_0_3"/>
<dbReference type="KEGG" id="amr:AM1_B0338"/>
<protein>
    <recommendedName>
        <fullName evidence="3">Transposase</fullName>
    </recommendedName>
</protein>
<dbReference type="Proteomes" id="UP000000268">
    <property type="component" value="Plasmid pREB2"/>
</dbReference>
<evidence type="ECO:0008006" key="3">
    <source>
        <dbReference type="Google" id="ProtNLM"/>
    </source>
</evidence>
<evidence type="ECO:0000313" key="1">
    <source>
        <dbReference type="EMBL" id="ABW32056.1"/>
    </source>
</evidence>
<keyword evidence="1" id="KW-0614">Plasmid</keyword>